<gene>
    <name evidence="1" type="ORF">KPSA3_00299</name>
</gene>
<accession>A0AAN4PZV4</accession>
<dbReference type="Proteomes" id="UP000248291">
    <property type="component" value="Unassembled WGS sequence"/>
</dbReference>
<proteinExistence type="predicted"/>
<evidence type="ECO:0000313" key="1">
    <source>
        <dbReference type="EMBL" id="GBH14411.1"/>
    </source>
</evidence>
<name>A0AAN4PZV4_PSESF</name>
<protein>
    <submittedName>
        <fullName evidence="1">Fatty acid/phospholipid biosynthesis enzyme</fullName>
    </submittedName>
</protein>
<reference evidence="1 2" key="1">
    <citation type="submission" date="2018-04" db="EMBL/GenBank/DDBJ databases">
        <title>Draft genome sequence of Pseudomonas syringae pv. actinidiae biovar 3 strains isolated from kiwifruit in Kagawa prefecture.</title>
        <authorList>
            <person name="Tabuchi M."/>
            <person name="Saito M."/>
            <person name="Fujiwara S."/>
            <person name="Sasa N."/>
            <person name="Akimitsu K."/>
            <person name="Gomi K."/>
            <person name="Konishi-Sugita S."/>
            <person name="Hamano K."/>
            <person name="Kataoka I."/>
        </authorList>
    </citation>
    <scope>NUCLEOTIDE SEQUENCE [LARGE SCALE GENOMIC DNA]</scope>
    <source>
        <strain evidence="1 2">MAFF212211</strain>
    </source>
</reference>
<dbReference type="EMBL" id="BGKA01000010">
    <property type="protein sequence ID" value="GBH14411.1"/>
    <property type="molecule type" value="Genomic_DNA"/>
</dbReference>
<organism evidence="1 2">
    <name type="scientific">Pseudomonas syringae pv. actinidiae</name>
    <dbReference type="NCBI Taxonomy" id="103796"/>
    <lineage>
        <taxon>Bacteria</taxon>
        <taxon>Pseudomonadati</taxon>
        <taxon>Pseudomonadota</taxon>
        <taxon>Gammaproteobacteria</taxon>
        <taxon>Pseudomonadales</taxon>
        <taxon>Pseudomonadaceae</taxon>
        <taxon>Pseudomonas</taxon>
        <taxon>Pseudomonas syringae</taxon>
    </lineage>
</organism>
<sequence length="118" mass="13268">MNVYRTVNSEGSSLRSWTPILAVADENCRQVLRMRPCMNTTPSCRCTRDPILTIPAGDHLSFWTALLSMQRITCVLNSAILALRHQLTGLGALHAQNVAWVRQFHILITAKRCHSPRS</sequence>
<dbReference type="AlphaFoldDB" id="A0AAN4PZV4"/>
<comment type="caution">
    <text evidence="1">The sequence shown here is derived from an EMBL/GenBank/DDBJ whole genome shotgun (WGS) entry which is preliminary data.</text>
</comment>
<evidence type="ECO:0000313" key="2">
    <source>
        <dbReference type="Proteomes" id="UP000248291"/>
    </source>
</evidence>